<gene>
    <name evidence="2" type="ORF">PhaeoP88_01679</name>
</gene>
<organism evidence="2 3">
    <name type="scientific">Phaeobacter inhibens</name>
    <dbReference type="NCBI Taxonomy" id="221822"/>
    <lineage>
        <taxon>Bacteria</taxon>
        <taxon>Pseudomonadati</taxon>
        <taxon>Pseudomonadota</taxon>
        <taxon>Alphaproteobacteria</taxon>
        <taxon>Rhodobacterales</taxon>
        <taxon>Roseobacteraceae</taxon>
        <taxon>Phaeobacter</taxon>
    </lineage>
</organism>
<proteinExistence type="predicted"/>
<sequence>MLLLSPPSRHRREIVALAMLAFCLGEPALADSENTSRDALCRSRAEAYAGAPRSDAADHLRLGNDRVGITFSGTARIGISVQDGKVRSAGSRRGSDAEDRDDYFNTPEARRKRLVKQHYRDCMSQR</sequence>
<reference evidence="2 3" key="2">
    <citation type="journal article" date="2017" name="Genome Biol. Evol.">
        <title>Trajectories and Drivers of Genome Evolution in Surface-Associated Marine Phaeobacter.</title>
        <authorList>
            <person name="Freese H.M."/>
            <person name="Sikorski J."/>
            <person name="Bunk B."/>
            <person name="Scheuner C."/>
            <person name="Meier-Kolthoff J.P."/>
            <person name="Sproer C."/>
            <person name="Gram L."/>
            <person name="Overmann J."/>
        </authorList>
    </citation>
    <scope>NUCLEOTIDE SEQUENCE [LARGE SCALE GENOMIC DNA]</scope>
    <source>
        <strain evidence="2 3">P88</strain>
    </source>
</reference>
<dbReference type="AlphaFoldDB" id="A0A2I7K913"/>
<feature type="region of interest" description="Disordered" evidence="1">
    <location>
        <begin position="83"/>
        <end position="110"/>
    </location>
</feature>
<evidence type="ECO:0000256" key="1">
    <source>
        <dbReference type="SAM" id="MobiDB-lite"/>
    </source>
</evidence>
<dbReference type="RefSeq" id="WP_102883456.1">
    <property type="nucleotide sequence ID" value="NZ_CP010725.1"/>
</dbReference>
<evidence type="ECO:0000313" key="3">
    <source>
        <dbReference type="Proteomes" id="UP000236447"/>
    </source>
</evidence>
<protein>
    <submittedName>
        <fullName evidence="2">Uncharacterized protein</fullName>
    </submittedName>
</protein>
<dbReference type="Proteomes" id="UP000236447">
    <property type="component" value="Chromosome"/>
</dbReference>
<accession>A0A2I7K913</accession>
<name>A0A2I7K913_9RHOB</name>
<reference evidence="2 3" key="1">
    <citation type="journal article" date="2017" name="Front. Microbiol.">
        <title>Phaeobacter piscinae sp. nov., a species of the Roseobacter group and potential aquaculture probiont.</title>
        <authorList>
            <person name="Sonnenschein E.C."/>
            <person name="Phippen C.B.W."/>
            <person name="Nielsen K.F."/>
            <person name="Mateiu R.V."/>
            <person name="Melchiorsen J."/>
            <person name="Gram L."/>
            <person name="Overmann J."/>
            <person name="Freese H.M."/>
        </authorList>
    </citation>
    <scope>NUCLEOTIDE SEQUENCE [LARGE SCALE GENOMIC DNA]</scope>
    <source>
        <strain evidence="2 3">P88</strain>
    </source>
</reference>
<evidence type="ECO:0000313" key="2">
    <source>
        <dbReference type="EMBL" id="AUQ99053.1"/>
    </source>
</evidence>
<dbReference type="EMBL" id="CP010725">
    <property type="protein sequence ID" value="AUQ99053.1"/>
    <property type="molecule type" value="Genomic_DNA"/>
</dbReference>